<reference evidence="1" key="1">
    <citation type="submission" date="2020-05" db="EMBL/GenBank/DDBJ databases">
        <authorList>
            <person name="Chiriac C."/>
            <person name="Salcher M."/>
            <person name="Ghai R."/>
            <person name="Kavagutti S V."/>
        </authorList>
    </citation>
    <scope>NUCLEOTIDE SEQUENCE</scope>
</reference>
<evidence type="ECO:0000313" key="1">
    <source>
        <dbReference type="EMBL" id="CAB4219432.1"/>
    </source>
</evidence>
<name>A0A6J5SV43_9CAUD</name>
<organism evidence="1">
    <name type="scientific">uncultured Caudovirales phage</name>
    <dbReference type="NCBI Taxonomy" id="2100421"/>
    <lineage>
        <taxon>Viruses</taxon>
        <taxon>Duplodnaviria</taxon>
        <taxon>Heunggongvirae</taxon>
        <taxon>Uroviricota</taxon>
        <taxon>Caudoviricetes</taxon>
        <taxon>Peduoviridae</taxon>
        <taxon>Maltschvirus</taxon>
        <taxon>Maltschvirus maltsch</taxon>
    </lineage>
</organism>
<proteinExistence type="predicted"/>
<gene>
    <name evidence="1" type="ORF">UFOVP1619_33</name>
</gene>
<sequence length="62" mass="6647">MSQTITVQIKTVYGVDTVYPACPVSSAMAELAGTKTLTAHALRCIERMGFAVAVQAPTYRRA</sequence>
<protein>
    <submittedName>
        <fullName evidence="1">Uncharacterized protein</fullName>
    </submittedName>
</protein>
<accession>A0A6J5SV43</accession>
<dbReference type="EMBL" id="LR797479">
    <property type="protein sequence ID" value="CAB4219432.1"/>
    <property type="molecule type" value="Genomic_DNA"/>
</dbReference>